<proteinExistence type="predicted"/>
<feature type="chain" id="PRO_5013353548" evidence="1">
    <location>
        <begin position="26"/>
        <end position="173"/>
    </location>
</feature>
<dbReference type="InterPro" id="IPR032577">
    <property type="entry name" value="DUF4920"/>
</dbReference>
<dbReference type="EMBL" id="NSKE01000002">
    <property type="protein sequence ID" value="PAU95349.1"/>
    <property type="molecule type" value="Genomic_DNA"/>
</dbReference>
<dbReference type="AlphaFoldDB" id="A0A2A2GEN9"/>
<gene>
    <name evidence="2" type="ORF">CK503_03910</name>
</gene>
<evidence type="ECO:0000313" key="2">
    <source>
        <dbReference type="EMBL" id="PAU95349.1"/>
    </source>
</evidence>
<protein>
    <submittedName>
        <fullName evidence="2">DUF4920 domain-containing protein</fullName>
    </submittedName>
</protein>
<name>A0A2A2GEN9_9BACT</name>
<feature type="signal peptide" evidence="1">
    <location>
        <begin position="1"/>
        <end position="25"/>
    </location>
</feature>
<reference evidence="2 3" key="1">
    <citation type="submission" date="2017-08" db="EMBL/GenBank/DDBJ databases">
        <title>Aliifodinibius alkalisoli sp. nov., isolated from saline alkaline soil.</title>
        <authorList>
            <person name="Liu D."/>
            <person name="Zhang G."/>
        </authorList>
    </citation>
    <scope>NUCLEOTIDE SEQUENCE [LARGE SCALE GENOMIC DNA]</scope>
    <source>
        <strain evidence="2 3">WN023</strain>
    </source>
</reference>
<evidence type="ECO:0000256" key="1">
    <source>
        <dbReference type="SAM" id="SignalP"/>
    </source>
</evidence>
<dbReference type="Pfam" id="PF16267">
    <property type="entry name" value="DUF4920"/>
    <property type="match status" value="1"/>
</dbReference>
<sequence>MMKLTMKYFATIVLGILFITNSGVAQNTDEGEQLAKPVEKGENYEVYGSEFPDDAQFFAPRYLVRNSNLFKGQTVATKGTIKQVCQKKGCFFMLAAGENDIRITFKDYKFFIPTDAAGAEVQLTGTFKVKPLTEEQAKHYAEDVGEDPNEVRKSGKEYNIVATSVMIIEEKGS</sequence>
<organism evidence="2 3">
    <name type="scientific">Fodinibius salipaludis</name>
    <dbReference type="NCBI Taxonomy" id="2032627"/>
    <lineage>
        <taxon>Bacteria</taxon>
        <taxon>Pseudomonadati</taxon>
        <taxon>Balneolota</taxon>
        <taxon>Balneolia</taxon>
        <taxon>Balneolales</taxon>
        <taxon>Balneolaceae</taxon>
        <taxon>Fodinibius</taxon>
    </lineage>
</organism>
<accession>A0A2A2GEN9</accession>
<dbReference type="Proteomes" id="UP000218831">
    <property type="component" value="Unassembled WGS sequence"/>
</dbReference>
<evidence type="ECO:0000313" key="3">
    <source>
        <dbReference type="Proteomes" id="UP000218831"/>
    </source>
</evidence>
<keyword evidence="1" id="KW-0732">Signal</keyword>
<keyword evidence="3" id="KW-1185">Reference proteome</keyword>
<comment type="caution">
    <text evidence="2">The sequence shown here is derived from an EMBL/GenBank/DDBJ whole genome shotgun (WGS) entry which is preliminary data.</text>
</comment>
<dbReference type="OrthoDB" id="129527at2"/>